<protein>
    <recommendedName>
        <fullName evidence="3">Lipoprotein</fullName>
    </recommendedName>
</protein>
<dbReference type="AlphaFoldDB" id="G0IYC3"/>
<dbReference type="Pfam" id="PF13970">
    <property type="entry name" value="DUF4221"/>
    <property type="match status" value="1"/>
</dbReference>
<dbReference type="Proteomes" id="UP000001635">
    <property type="component" value="Chromosome"/>
</dbReference>
<evidence type="ECO:0000313" key="1">
    <source>
        <dbReference type="EMBL" id="AEL25658.1"/>
    </source>
</evidence>
<dbReference type="HOGENOM" id="CLU_059145_0_0_10"/>
<reference evidence="2" key="1">
    <citation type="submission" date="2011-07" db="EMBL/GenBank/DDBJ databases">
        <title>The complete genome of Cyclobacterium marinum DSM 745.</title>
        <authorList>
            <person name="Lucas S."/>
            <person name="Han J."/>
            <person name="Lapidus A."/>
            <person name="Bruce D."/>
            <person name="Goodwin L."/>
            <person name="Pitluck S."/>
            <person name="Peters L."/>
            <person name="Kyrpides N."/>
            <person name="Mavromatis K."/>
            <person name="Ivanova N."/>
            <person name="Ovchinnikova G."/>
            <person name="Chertkov O."/>
            <person name="Detter J.C."/>
            <person name="Tapia R."/>
            <person name="Han C."/>
            <person name="Land M."/>
            <person name="Hauser L."/>
            <person name="Markowitz V."/>
            <person name="Cheng J.-F."/>
            <person name="Hugenholtz P."/>
            <person name="Woyke T."/>
            <person name="Wu D."/>
            <person name="Tindall B."/>
            <person name="Schuetze A."/>
            <person name="Brambilla E."/>
            <person name="Klenk H.-P."/>
            <person name="Eisen J.A."/>
        </authorList>
    </citation>
    <scope>NUCLEOTIDE SEQUENCE [LARGE SCALE GENOMIC DNA]</scope>
    <source>
        <strain evidence="2">ATCC 25205 / DSM 745 / LMG 13164 / NCIMB 1802</strain>
    </source>
</reference>
<dbReference type="KEGG" id="cmr:Cycma_1906"/>
<organism evidence="1 2">
    <name type="scientific">Cyclobacterium marinum (strain ATCC 25205 / DSM 745 / LMG 13164 / NCIMB 1802)</name>
    <name type="common">Flectobacillus marinus</name>
    <dbReference type="NCBI Taxonomy" id="880070"/>
    <lineage>
        <taxon>Bacteria</taxon>
        <taxon>Pseudomonadati</taxon>
        <taxon>Bacteroidota</taxon>
        <taxon>Cytophagia</taxon>
        <taxon>Cytophagales</taxon>
        <taxon>Cyclobacteriaceae</taxon>
        <taxon>Cyclobacterium</taxon>
    </lineage>
</organism>
<dbReference type="InterPro" id="IPR025316">
    <property type="entry name" value="DUF4221"/>
</dbReference>
<dbReference type="OrthoDB" id="833511at2"/>
<evidence type="ECO:0000313" key="2">
    <source>
        <dbReference type="Proteomes" id="UP000001635"/>
    </source>
</evidence>
<evidence type="ECO:0008006" key="3">
    <source>
        <dbReference type="Google" id="ProtNLM"/>
    </source>
</evidence>
<keyword evidence="2" id="KW-1185">Reference proteome</keyword>
<dbReference type="InterPro" id="IPR011044">
    <property type="entry name" value="Quino_amine_DH_bsu"/>
</dbReference>
<name>G0IYC3_CYCMS</name>
<dbReference type="SUPFAM" id="SSF50969">
    <property type="entry name" value="YVTN repeat-like/Quinoprotein amine dehydrogenase"/>
    <property type="match status" value="1"/>
</dbReference>
<gene>
    <name evidence="1" type="ordered locus">Cycma_1906</name>
</gene>
<sequence length="382" mass="44463">MYRLFSLPLIIILFGCGQHNNEGLKSDSISISIDSVRVNAKDQFLYLNSYLRHSDLSEDKKFLFNFNLDKHHIKQIDLDKLELVNTYPMEKEGPDGIGTNIHNIRYLQNDTFYISSYERSGIVNLEGEKILDISFDIHDLKGSQISPSASLQEIQVHPNNTNLIYAIFNDWREMEYIFAKINLKTKIVEIIDLPEFNDVEKQYIGLTDQKGKTLTMNGPTPYLDLFEDQIYISNITDSAVYILDLKNDTLQFKQPNHKIFNLSRKGPSVPKTDSFETFKKEILAVREDINFSRVLYDSDRKLHFRFSFNEVYDNGKIEEGPIRAINYLSIFDSEFDLISEQSIESLTNTPLKIFVKDKKIWVYNNFEDEMGFLRLSIHDVKG</sequence>
<accession>G0IYC3</accession>
<dbReference type="PROSITE" id="PS51257">
    <property type="entry name" value="PROKAR_LIPOPROTEIN"/>
    <property type="match status" value="1"/>
</dbReference>
<proteinExistence type="predicted"/>
<dbReference type="RefSeq" id="WP_014019953.1">
    <property type="nucleotide sequence ID" value="NC_015914.1"/>
</dbReference>
<dbReference type="EMBL" id="CP002955">
    <property type="protein sequence ID" value="AEL25658.1"/>
    <property type="molecule type" value="Genomic_DNA"/>
</dbReference>